<dbReference type="AlphaFoldDB" id="A0A848GIV9"/>
<proteinExistence type="predicted"/>
<sequence>MKSLQKHISIIAVLLCILFTACNKEDLQAEKAMQIIINGYNGNNNALQVSIDTTSFGPSVAGGKYIVNPSSLVSFNTVYTYPVNRPQAVLTLTDMETKAVVFSKPLPATGTKANFNFIYIDGKELAINPPATDPATNKLGFYLRYTGSDAAFDIFLYRQDAATGKEYRAYLAKNVNPNTWIYPDYVPSADFDDKNELRSANIHFTLAGTTDQWAFNDNENDSKISAFGMGFPLTGEKGLVQSYFLAHSSSQLERSCLFFQADRPW</sequence>
<dbReference type="Proteomes" id="UP000583266">
    <property type="component" value="Unassembled WGS sequence"/>
</dbReference>
<feature type="signal peptide" evidence="1">
    <location>
        <begin position="1"/>
        <end position="24"/>
    </location>
</feature>
<name>A0A848GIV9_9BACT</name>
<dbReference type="EMBL" id="JABBGC010000001">
    <property type="protein sequence ID" value="NML37339.1"/>
    <property type="molecule type" value="Genomic_DNA"/>
</dbReference>
<dbReference type="PROSITE" id="PS51257">
    <property type="entry name" value="PROKAR_LIPOPROTEIN"/>
    <property type="match status" value="1"/>
</dbReference>
<accession>A0A848GIV9</accession>
<evidence type="ECO:0000256" key="1">
    <source>
        <dbReference type="SAM" id="SignalP"/>
    </source>
</evidence>
<evidence type="ECO:0000313" key="2">
    <source>
        <dbReference type="EMBL" id="NML37339.1"/>
    </source>
</evidence>
<keyword evidence="3" id="KW-1185">Reference proteome</keyword>
<protein>
    <recommendedName>
        <fullName evidence="4">DUF4397 domain-containing protein</fullName>
    </recommendedName>
</protein>
<evidence type="ECO:0000313" key="3">
    <source>
        <dbReference type="Proteomes" id="UP000583266"/>
    </source>
</evidence>
<evidence type="ECO:0008006" key="4">
    <source>
        <dbReference type="Google" id="ProtNLM"/>
    </source>
</evidence>
<feature type="chain" id="PRO_5032788592" description="DUF4397 domain-containing protein" evidence="1">
    <location>
        <begin position="25"/>
        <end position="265"/>
    </location>
</feature>
<dbReference type="RefSeq" id="WP_169224406.1">
    <property type="nucleotide sequence ID" value="NZ_JABBGC010000001.1"/>
</dbReference>
<gene>
    <name evidence="2" type="ORF">HHL17_09025</name>
</gene>
<organism evidence="2 3">
    <name type="scientific">Chitinophaga fulva</name>
    <dbReference type="NCBI Taxonomy" id="2728842"/>
    <lineage>
        <taxon>Bacteria</taxon>
        <taxon>Pseudomonadati</taxon>
        <taxon>Bacteroidota</taxon>
        <taxon>Chitinophagia</taxon>
        <taxon>Chitinophagales</taxon>
        <taxon>Chitinophagaceae</taxon>
        <taxon>Chitinophaga</taxon>
    </lineage>
</organism>
<comment type="caution">
    <text evidence="2">The sequence shown here is derived from an EMBL/GenBank/DDBJ whole genome shotgun (WGS) entry which is preliminary data.</text>
</comment>
<reference evidence="2 3" key="1">
    <citation type="submission" date="2020-04" db="EMBL/GenBank/DDBJ databases">
        <title>Chitinophaga sp. G-6-1-13 sp. nov., isolated from soil.</title>
        <authorList>
            <person name="Dahal R.H."/>
            <person name="Chaudhary D.K."/>
        </authorList>
    </citation>
    <scope>NUCLEOTIDE SEQUENCE [LARGE SCALE GENOMIC DNA]</scope>
    <source>
        <strain evidence="2 3">G-6-1-13</strain>
    </source>
</reference>
<keyword evidence="1" id="KW-0732">Signal</keyword>